<name>A0A4Q5LR48_9SPHI</name>
<dbReference type="PANTHER" id="PTHR15020">
    <property type="entry name" value="FLAVIN REDUCTASE-RELATED"/>
    <property type="match status" value="1"/>
</dbReference>
<evidence type="ECO:0000259" key="1">
    <source>
        <dbReference type="Pfam" id="PF13460"/>
    </source>
</evidence>
<dbReference type="RefSeq" id="WP_129874644.1">
    <property type="nucleotide sequence ID" value="NZ_SEWG01000001.1"/>
</dbReference>
<dbReference type="SUPFAM" id="SSF51735">
    <property type="entry name" value="NAD(P)-binding Rossmann-fold domains"/>
    <property type="match status" value="1"/>
</dbReference>
<evidence type="ECO:0000313" key="2">
    <source>
        <dbReference type="EMBL" id="RYU91914.1"/>
    </source>
</evidence>
<dbReference type="EMBL" id="SEWG01000001">
    <property type="protein sequence ID" value="RYU91914.1"/>
    <property type="molecule type" value="Genomic_DNA"/>
</dbReference>
<reference evidence="2 3" key="1">
    <citation type="submission" date="2019-02" db="EMBL/GenBank/DDBJ databases">
        <title>Bacterial novel species Mucilaginibacter sp. 17JY9-4 isolated from soil.</title>
        <authorList>
            <person name="Jung H.-Y."/>
        </authorList>
    </citation>
    <scope>NUCLEOTIDE SEQUENCE [LARGE SCALE GENOMIC DNA]</scope>
    <source>
        <strain evidence="2 3">17JY9-4</strain>
    </source>
</reference>
<dbReference type="PANTHER" id="PTHR15020:SF50">
    <property type="entry name" value="UPF0659 PROTEIN YMR090W"/>
    <property type="match status" value="1"/>
</dbReference>
<dbReference type="Gene3D" id="3.40.50.720">
    <property type="entry name" value="NAD(P)-binding Rossmann-like Domain"/>
    <property type="match status" value="1"/>
</dbReference>
<dbReference type="AlphaFoldDB" id="A0A4Q5LR48"/>
<accession>A0A4Q5LR48</accession>
<organism evidence="2 3">
    <name type="scientific">Mucilaginibacter terrigena</name>
    <dbReference type="NCBI Taxonomy" id="2492395"/>
    <lineage>
        <taxon>Bacteria</taxon>
        <taxon>Pseudomonadati</taxon>
        <taxon>Bacteroidota</taxon>
        <taxon>Sphingobacteriia</taxon>
        <taxon>Sphingobacteriales</taxon>
        <taxon>Sphingobacteriaceae</taxon>
        <taxon>Mucilaginibacter</taxon>
    </lineage>
</organism>
<comment type="caution">
    <text evidence="2">The sequence shown here is derived from an EMBL/GenBank/DDBJ whole genome shotgun (WGS) entry which is preliminary data.</text>
</comment>
<keyword evidence="3" id="KW-1185">Reference proteome</keyword>
<dbReference type="Pfam" id="PF13460">
    <property type="entry name" value="NAD_binding_10"/>
    <property type="match status" value="1"/>
</dbReference>
<protein>
    <recommendedName>
        <fullName evidence="1">NAD(P)-binding domain-containing protein</fullName>
    </recommendedName>
</protein>
<dbReference type="OrthoDB" id="9790734at2"/>
<feature type="domain" description="NAD(P)-binding" evidence="1">
    <location>
        <begin position="8"/>
        <end position="205"/>
    </location>
</feature>
<sequence length="217" mass="24469">MDKLLILGATGRTGKWLVKEALERGYLVSVLVRHPEKLDITNKNLRVFTGLTTNKEIMEQAIAGCSQVISALNISRHNDFPWSSLRSPKLLLSETMKVLIEAGRTAGIQKIIILSAWGVGDSRTEIPWWFSWLIDHSNIKYAYDDHARQESLLINSEIDHLIIRPVGLTSGRAKMGIQESYQNYPAPKLTISRRSLARWLIANLDRSFQSSTVVVSD</sequence>
<dbReference type="InterPro" id="IPR036291">
    <property type="entry name" value="NAD(P)-bd_dom_sf"/>
</dbReference>
<dbReference type="Proteomes" id="UP000293331">
    <property type="component" value="Unassembled WGS sequence"/>
</dbReference>
<proteinExistence type="predicted"/>
<gene>
    <name evidence="2" type="ORF">EWM62_00285</name>
</gene>
<dbReference type="InterPro" id="IPR016040">
    <property type="entry name" value="NAD(P)-bd_dom"/>
</dbReference>
<evidence type="ECO:0000313" key="3">
    <source>
        <dbReference type="Proteomes" id="UP000293331"/>
    </source>
</evidence>